<reference evidence="1 3" key="1">
    <citation type="journal article" date="2014" name="BMC Genomics">
        <title>Genome sequence of Anopheles sinensis provides insight into genetics basis of mosquito competence for malaria parasites.</title>
        <authorList>
            <person name="Zhou D."/>
            <person name="Zhang D."/>
            <person name="Ding G."/>
            <person name="Shi L."/>
            <person name="Hou Q."/>
            <person name="Ye Y."/>
            <person name="Xu Y."/>
            <person name="Zhou H."/>
            <person name="Xiong C."/>
            <person name="Li S."/>
            <person name="Yu J."/>
            <person name="Hong S."/>
            <person name="Yu X."/>
            <person name="Zou P."/>
            <person name="Chen C."/>
            <person name="Chang X."/>
            <person name="Wang W."/>
            <person name="Lv Y."/>
            <person name="Sun Y."/>
            <person name="Ma L."/>
            <person name="Shen B."/>
            <person name="Zhu C."/>
        </authorList>
    </citation>
    <scope>NUCLEOTIDE SEQUENCE [LARGE SCALE GENOMIC DNA]</scope>
</reference>
<protein>
    <submittedName>
        <fullName evidence="1 2">Uncharacterized protein</fullName>
    </submittedName>
</protein>
<sequence length="76" mass="8374">MSPEANPDGNTIGSVLSSSAVRVSQCACPLSFCVEFGGGRLFRARLIEIEAPRCTLVSRKWTTYDALLLHVQDRFK</sequence>
<dbReference type="EMBL" id="KE525331">
    <property type="protein sequence ID" value="KFB47323.1"/>
    <property type="molecule type" value="Genomic_DNA"/>
</dbReference>
<evidence type="ECO:0000313" key="1">
    <source>
        <dbReference type="EMBL" id="KFB47323.1"/>
    </source>
</evidence>
<reference evidence="2" key="2">
    <citation type="submission" date="2020-05" db="UniProtKB">
        <authorList>
            <consortium name="EnsemblMetazoa"/>
        </authorList>
    </citation>
    <scope>IDENTIFICATION</scope>
</reference>
<dbReference type="AlphaFoldDB" id="A0A084WAS9"/>
<accession>A0A084WAS9</accession>
<proteinExistence type="predicted"/>
<evidence type="ECO:0000313" key="2">
    <source>
        <dbReference type="EnsemblMetazoa" id="ASIC015359-PA"/>
    </source>
</evidence>
<keyword evidence="3" id="KW-1185">Reference proteome</keyword>
<dbReference type="Proteomes" id="UP000030765">
    <property type="component" value="Unassembled WGS sequence"/>
</dbReference>
<dbReference type="VEuPathDB" id="VectorBase:ASIC015359"/>
<name>A0A084WAS9_ANOSI</name>
<dbReference type="EMBL" id="ATLV01022264">
    <property type="status" value="NOT_ANNOTATED_CDS"/>
    <property type="molecule type" value="Genomic_DNA"/>
</dbReference>
<gene>
    <name evidence="1" type="ORF">ZHAS_00015359</name>
</gene>
<evidence type="ECO:0000313" key="3">
    <source>
        <dbReference type="Proteomes" id="UP000030765"/>
    </source>
</evidence>
<dbReference type="EnsemblMetazoa" id="ASIC015359-RA">
    <property type="protein sequence ID" value="ASIC015359-PA"/>
    <property type="gene ID" value="ASIC015359"/>
</dbReference>
<organism evidence="1">
    <name type="scientific">Anopheles sinensis</name>
    <name type="common">Mosquito</name>
    <dbReference type="NCBI Taxonomy" id="74873"/>
    <lineage>
        <taxon>Eukaryota</taxon>
        <taxon>Metazoa</taxon>
        <taxon>Ecdysozoa</taxon>
        <taxon>Arthropoda</taxon>
        <taxon>Hexapoda</taxon>
        <taxon>Insecta</taxon>
        <taxon>Pterygota</taxon>
        <taxon>Neoptera</taxon>
        <taxon>Endopterygota</taxon>
        <taxon>Diptera</taxon>
        <taxon>Nematocera</taxon>
        <taxon>Culicoidea</taxon>
        <taxon>Culicidae</taxon>
        <taxon>Anophelinae</taxon>
        <taxon>Anopheles</taxon>
    </lineage>
</organism>